<feature type="compositionally biased region" description="Polar residues" evidence="1">
    <location>
        <begin position="23"/>
        <end position="33"/>
    </location>
</feature>
<feature type="region of interest" description="Disordered" evidence="1">
    <location>
        <begin position="318"/>
        <end position="350"/>
    </location>
</feature>
<dbReference type="AlphaFoldDB" id="A0A183USM6"/>
<reference evidence="2 3" key="2">
    <citation type="submission" date="2018-11" db="EMBL/GenBank/DDBJ databases">
        <authorList>
            <consortium name="Pathogen Informatics"/>
        </authorList>
    </citation>
    <scope>NUCLEOTIDE SEQUENCE [LARGE SCALE GENOMIC DNA]</scope>
</reference>
<feature type="compositionally biased region" description="Basic and acidic residues" evidence="1">
    <location>
        <begin position="455"/>
        <end position="475"/>
    </location>
</feature>
<proteinExistence type="predicted"/>
<feature type="region of interest" description="Disordered" evidence="1">
    <location>
        <begin position="1"/>
        <end position="37"/>
    </location>
</feature>
<evidence type="ECO:0000313" key="3">
    <source>
        <dbReference type="Proteomes" id="UP000050794"/>
    </source>
</evidence>
<dbReference type="Proteomes" id="UP000050794">
    <property type="component" value="Unassembled WGS sequence"/>
</dbReference>
<evidence type="ECO:0000313" key="4">
    <source>
        <dbReference type="WBParaSite" id="TCNE_0001149601-mRNA-1"/>
    </source>
</evidence>
<feature type="region of interest" description="Disordered" evidence="1">
    <location>
        <begin position="366"/>
        <end position="390"/>
    </location>
</feature>
<evidence type="ECO:0000313" key="2">
    <source>
        <dbReference type="EMBL" id="VDM42817.1"/>
    </source>
</evidence>
<feature type="compositionally biased region" description="Polar residues" evidence="1">
    <location>
        <begin position="444"/>
        <end position="453"/>
    </location>
</feature>
<organism evidence="3 4">
    <name type="scientific">Toxocara canis</name>
    <name type="common">Canine roundworm</name>
    <dbReference type="NCBI Taxonomy" id="6265"/>
    <lineage>
        <taxon>Eukaryota</taxon>
        <taxon>Metazoa</taxon>
        <taxon>Ecdysozoa</taxon>
        <taxon>Nematoda</taxon>
        <taxon>Chromadorea</taxon>
        <taxon>Rhabditida</taxon>
        <taxon>Spirurina</taxon>
        <taxon>Ascaridomorpha</taxon>
        <taxon>Ascaridoidea</taxon>
        <taxon>Toxocaridae</taxon>
        <taxon>Toxocara</taxon>
    </lineage>
</organism>
<reference evidence="4" key="1">
    <citation type="submission" date="2016-06" db="UniProtKB">
        <authorList>
            <consortium name="WormBaseParasite"/>
        </authorList>
    </citation>
    <scope>IDENTIFICATION</scope>
</reference>
<gene>
    <name evidence="2" type="ORF">TCNE_LOCUS11496</name>
</gene>
<dbReference type="WBParaSite" id="TCNE_0001149601-mRNA-1">
    <property type="protein sequence ID" value="TCNE_0001149601-mRNA-1"/>
    <property type="gene ID" value="TCNE_0001149601"/>
</dbReference>
<accession>A0A183USM6</accession>
<keyword evidence="3" id="KW-1185">Reference proteome</keyword>
<name>A0A183USM6_TOXCA</name>
<feature type="compositionally biased region" description="Low complexity" evidence="1">
    <location>
        <begin position="10"/>
        <end position="21"/>
    </location>
</feature>
<feature type="region of interest" description="Disordered" evidence="1">
    <location>
        <begin position="444"/>
        <end position="475"/>
    </location>
</feature>
<dbReference type="EMBL" id="UYWY01020881">
    <property type="protein sequence ID" value="VDM42817.1"/>
    <property type="molecule type" value="Genomic_DNA"/>
</dbReference>
<protein>
    <submittedName>
        <fullName evidence="4">PDZ domain-containing protein</fullName>
    </submittedName>
</protein>
<sequence>MSVCTSLRQAASPSGSASDDSGTYDSGTVSSIDSLLGPERVDPDFRIRQRLEASRQGMLQLDLLRRKHQKLMQVDKTLRHNVVVMAMEAGEREERERERQKIFPGNEMRLRLAHVGESAEVKSRVKRAQLTTTSVPVHHAEIKLEDSRCDSPVSCCVSHRSSVSMDSGCVSISSDPSTQSPMSYSTYRKLSIEERCKQFEQHAVNDENQRIVATAIESTTALRCRGAKRYVKNWQRPKSMCAAFPEENSVLVDSRSFSQITPPPIHRKFTTVARCESVQTRRPYMAGSCLDVRPTLIKDSPVAPTRFAVNQSPVLQAKPSLFVPPTPSSPPHIRIRNPQKPPQPMPRVSQSEPQSIFHASRVFVDRSPRNARQRPKSMYNLERVDSDEDSAHLAQPAIVISRQQSYARSNENSPSESRKFHVIETSQTASNITLFGQQHYQLNRCESSQSSETMVAERPRRRTTPEKDWKESEGL</sequence>
<evidence type="ECO:0000256" key="1">
    <source>
        <dbReference type="SAM" id="MobiDB-lite"/>
    </source>
</evidence>